<protein>
    <submittedName>
        <fullName evidence="2">Uncharacterized protein</fullName>
    </submittedName>
</protein>
<feature type="region of interest" description="Disordered" evidence="1">
    <location>
        <begin position="419"/>
        <end position="449"/>
    </location>
</feature>
<name>A0A2P5YXP1_GOSBA</name>
<reference evidence="2 3" key="1">
    <citation type="submission" date="2015-01" db="EMBL/GenBank/DDBJ databases">
        <title>Genome of allotetraploid Gossypium barbadense reveals genomic plasticity and fiber elongation in cotton evolution.</title>
        <authorList>
            <person name="Chen X."/>
            <person name="Liu X."/>
            <person name="Zhao B."/>
            <person name="Zheng H."/>
            <person name="Hu Y."/>
            <person name="Lu G."/>
            <person name="Yang C."/>
            <person name="Chen J."/>
            <person name="Shan C."/>
            <person name="Zhang L."/>
            <person name="Zhou Y."/>
            <person name="Wang L."/>
            <person name="Guo W."/>
            <person name="Bai Y."/>
            <person name="Ruan J."/>
            <person name="Shangguan X."/>
            <person name="Mao Y."/>
            <person name="Jiang J."/>
            <person name="Zhu Y."/>
            <person name="Lei J."/>
            <person name="Kang H."/>
            <person name="Chen S."/>
            <person name="He X."/>
            <person name="Wang R."/>
            <person name="Wang Y."/>
            <person name="Chen J."/>
            <person name="Wang L."/>
            <person name="Yu S."/>
            <person name="Wang B."/>
            <person name="Wei J."/>
            <person name="Song S."/>
            <person name="Lu X."/>
            <person name="Gao Z."/>
            <person name="Gu W."/>
            <person name="Deng X."/>
            <person name="Ma D."/>
            <person name="Wang S."/>
            <person name="Liang W."/>
            <person name="Fang L."/>
            <person name="Cai C."/>
            <person name="Zhu X."/>
            <person name="Zhou B."/>
            <person name="Zhang Y."/>
            <person name="Chen Z."/>
            <person name="Xu S."/>
            <person name="Zhu R."/>
            <person name="Wang S."/>
            <person name="Zhang T."/>
            <person name="Zhao G."/>
        </authorList>
    </citation>
    <scope>NUCLEOTIDE SEQUENCE [LARGE SCALE GENOMIC DNA]</scope>
    <source>
        <strain evidence="3">cv. Xinhai21</strain>
        <tissue evidence="2">Leaf</tissue>
    </source>
</reference>
<sequence length="503" mass="57590">MVSRDQGELILRVKDETITFQARNSGNTSEIEGDHLTHSTKTGNKVQPTLQEMSLKEVHEPFSINGSGPIHEERRLQIEELDEWWTHKPRTHDKPEQRQNKLNTFPHQLKVRDKVLLDAVVPHIVTTTSNEEIPLTVLGIFPFGTVEVSHPKFGTFKAFHRDTAKYTTMSSSHGKKAVVPASKKRKGASSSSSSTVEVRHPFLRFPIGPQEELFQILQARPLIAGRYIDWAAVEQVQLAEEFKEENDLHALNRHIHRSPSQCWDALVPNGATYNPSRSKALALPPSLRYLHAILTHTVTRRRESTDVVNTHNDYFLWCMSHGQVIDRAYFISLAIQHQTEQHRKGVISFGPYVTRLARYFWLLSTASQESSLTLIGQMSPQGISSMLSIRMIKKCQGTYPPQYRLAQSTEEEAYEDIPDDVLPQHEDPPSQPSPPSHPVPSYEPSSDEDVWRPTRTFLMMSFHSTRTPHLSHHHPLIQSHLTNHPAMKMFKNIYLLFYVLNFY</sequence>
<evidence type="ECO:0000313" key="2">
    <source>
        <dbReference type="EMBL" id="PPS20365.1"/>
    </source>
</evidence>
<dbReference type="EMBL" id="KZ662703">
    <property type="protein sequence ID" value="PPS20365.1"/>
    <property type="molecule type" value="Genomic_DNA"/>
</dbReference>
<dbReference type="Proteomes" id="UP000239757">
    <property type="component" value="Unassembled WGS sequence"/>
</dbReference>
<proteinExistence type="predicted"/>
<organism evidence="2 3">
    <name type="scientific">Gossypium barbadense</name>
    <name type="common">Sea Island cotton</name>
    <name type="synonym">Hibiscus barbadensis</name>
    <dbReference type="NCBI Taxonomy" id="3634"/>
    <lineage>
        <taxon>Eukaryota</taxon>
        <taxon>Viridiplantae</taxon>
        <taxon>Streptophyta</taxon>
        <taxon>Embryophyta</taxon>
        <taxon>Tracheophyta</taxon>
        <taxon>Spermatophyta</taxon>
        <taxon>Magnoliopsida</taxon>
        <taxon>eudicotyledons</taxon>
        <taxon>Gunneridae</taxon>
        <taxon>Pentapetalae</taxon>
        <taxon>rosids</taxon>
        <taxon>malvids</taxon>
        <taxon>Malvales</taxon>
        <taxon>Malvaceae</taxon>
        <taxon>Malvoideae</taxon>
        <taxon>Gossypium</taxon>
    </lineage>
</organism>
<dbReference type="OrthoDB" id="1685790at2759"/>
<feature type="compositionally biased region" description="Pro residues" evidence="1">
    <location>
        <begin position="429"/>
        <end position="438"/>
    </location>
</feature>
<accession>A0A2P5YXP1</accession>
<dbReference type="AlphaFoldDB" id="A0A2P5YXP1"/>
<evidence type="ECO:0000256" key="1">
    <source>
        <dbReference type="SAM" id="MobiDB-lite"/>
    </source>
</evidence>
<feature type="region of interest" description="Disordered" evidence="1">
    <location>
        <begin position="23"/>
        <end position="43"/>
    </location>
</feature>
<evidence type="ECO:0000313" key="3">
    <source>
        <dbReference type="Proteomes" id="UP000239757"/>
    </source>
</evidence>
<gene>
    <name evidence="2" type="ORF">GOBAR_AA00206</name>
</gene>